<dbReference type="RefSeq" id="WP_013423212.1">
    <property type="nucleotide sequence ID" value="NC_014666.1"/>
</dbReference>
<keyword evidence="10" id="KW-1185">Reference proteome</keyword>
<comment type="cofactor">
    <cofactor evidence="6">
        <name>Zn(2+)</name>
        <dbReference type="ChEBI" id="CHEBI:29105"/>
    </cofactor>
    <text evidence="6">Binds 1 zinc ion per subunit.</text>
</comment>
<evidence type="ECO:0000256" key="5">
    <source>
        <dbReference type="ARBA" id="ARBA00023049"/>
    </source>
</evidence>
<keyword evidence="3 6" id="KW-0378">Hydrolase</keyword>
<proteinExistence type="inferred from homology"/>
<keyword evidence="7" id="KW-0812">Transmembrane</keyword>
<keyword evidence="4 6" id="KW-0862">Zinc</keyword>
<evidence type="ECO:0000256" key="3">
    <source>
        <dbReference type="ARBA" id="ARBA00022801"/>
    </source>
</evidence>
<name>E3IV73_PSEI1</name>
<accession>E3IV73</accession>
<keyword evidence="2" id="KW-0479">Metal-binding</keyword>
<keyword evidence="5 6" id="KW-0482">Metalloprotease</keyword>
<reference evidence="9 10" key="1">
    <citation type="submission" date="2010-10" db="EMBL/GenBank/DDBJ databases">
        <title>Complete sequence of Frankia sp. EuI1c.</title>
        <authorList>
            <consortium name="US DOE Joint Genome Institute"/>
            <person name="Lucas S."/>
            <person name="Copeland A."/>
            <person name="Lapidus A."/>
            <person name="Cheng J.-F."/>
            <person name="Bruce D."/>
            <person name="Goodwin L."/>
            <person name="Pitluck S."/>
            <person name="Chertkov O."/>
            <person name="Detter J.C."/>
            <person name="Han C."/>
            <person name="Tapia R."/>
            <person name="Land M."/>
            <person name="Hauser L."/>
            <person name="Jeffries C."/>
            <person name="Kyrpides N."/>
            <person name="Ivanova N."/>
            <person name="Mikhailova N."/>
            <person name="Beauchemin N."/>
            <person name="Sen A."/>
            <person name="Sur S.A."/>
            <person name="Gtari M."/>
            <person name="Wall L."/>
            <person name="Tisa L."/>
            <person name="Woyke T."/>
        </authorList>
    </citation>
    <scope>NUCLEOTIDE SEQUENCE [LARGE SCALE GENOMIC DNA]</scope>
    <source>
        <strain evidence="10">DSM 45817 / CECT 9037 / EuI1c</strain>
    </source>
</reference>
<evidence type="ECO:0000256" key="7">
    <source>
        <dbReference type="SAM" id="Phobius"/>
    </source>
</evidence>
<dbReference type="GO" id="GO:0006508">
    <property type="term" value="P:proteolysis"/>
    <property type="evidence" value="ECO:0007669"/>
    <property type="project" value="UniProtKB-KW"/>
</dbReference>
<feature type="transmembrane region" description="Helical" evidence="7">
    <location>
        <begin position="54"/>
        <end position="72"/>
    </location>
</feature>
<dbReference type="OrthoDB" id="3541294at2"/>
<organism evidence="9 10">
    <name type="scientific">Pseudofrankia inefficax (strain DSM 45817 / CECT 9037 / DDB 130130 / EuI1c)</name>
    <name type="common">Frankia inefficax</name>
    <dbReference type="NCBI Taxonomy" id="298654"/>
    <lineage>
        <taxon>Bacteria</taxon>
        <taxon>Bacillati</taxon>
        <taxon>Actinomycetota</taxon>
        <taxon>Actinomycetes</taxon>
        <taxon>Frankiales</taxon>
        <taxon>Frankiaceae</taxon>
        <taxon>Pseudofrankia</taxon>
    </lineage>
</organism>
<keyword evidence="1 6" id="KW-0645">Protease</keyword>
<dbReference type="KEGG" id="fri:FraEuI1c_2043"/>
<keyword evidence="7" id="KW-0472">Membrane</keyword>
<evidence type="ECO:0000256" key="2">
    <source>
        <dbReference type="ARBA" id="ARBA00022723"/>
    </source>
</evidence>
<comment type="similarity">
    <text evidence="6">Belongs to the peptidase M48 family.</text>
</comment>
<protein>
    <submittedName>
        <fullName evidence="9">Peptidase M48 Ste24p</fullName>
    </submittedName>
</protein>
<dbReference type="InterPro" id="IPR052173">
    <property type="entry name" value="Beta-lactam_resp_regulator"/>
</dbReference>
<evidence type="ECO:0000313" key="9">
    <source>
        <dbReference type="EMBL" id="ADP80093.1"/>
    </source>
</evidence>
<feature type="transmembrane region" description="Helical" evidence="7">
    <location>
        <begin position="266"/>
        <end position="286"/>
    </location>
</feature>
<dbReference type="InParanoid" id="E3IV73"/>
<feature type="domain" description="Peptidase M48" evidence="8">
    <location>
        <begin position="127"/>
        <end position="184"/>
    </location>
</feature>
<keyword evidence="7" id="KW-1133">Transmembrane helix</keyword>
<dbReference type="HOGENOM" id="CLU_060923_0_0_11"/>
<dbReference type="Gene3D" id="3.30.2010.10">
    <property type="entry name" value="Metalloproteases ('zincins'), catalytic domain"/>
    <property type="match status" value="1"/>
</dbReference>
<evidence type="ECO:0000259" key="8">
    <source>
        <dbReference type="Pfam" id="PF01435"/>
    </source>
</evidence>
<gene>
    <name evidence="9" type="ordered locus">FraEuI1c_2043</name>
</gene>
<dbReference type="EMBL" id="CP002299">
    <property type="protein sequence ID" value="ADP80093.1"/>
    <property type="molecule type" value="Genomic_DNA"/>
</dbReference>
<evidence type="ECO:0000256" key="4">
    <source>
        <dbReference type="ARBA" id="ARBA00022833"/>
    </source>
</evidence>
<dbReference type="AlphaFoldDB" id="E3IV73"/>
<feature type="transmembrane region" description="Helical" evidence="7">
    <location>
        <begin position="84"/>
        <end position="104"/>
    </location>
</feature>
<dbReference type="PANTHER" id="PTHR34978">
    <property type="entry name" value="POSSIBLE SENSOR-TRANSDUCER PROTEIN BLAR"/>
    <property type="match status" value="1"/>
</dbReference>
<sequence length="304" mass="31557" precursor="true">MLLSVCLAGAAALVLLAVARPAARRLPPARAALLLATSALGGAAVWVIVVGLLAVLLVGQAPPVAAVGRWSARLVGAGDPVPTIASVAAWVAVAVGLAGAVMLARRLVAEARRWLPAYRSDRCAGVLVVVDDPEPAALAVPGWPGRIVVSSGMLRALPAEERRVLLAHEHCHLSHAHWLFRFVVRLAAAACPLARPYVAACDHALERWADEAAAAATGDRRLTAQAVARAALARHDAARTTAAAFTDGHISDRVAALLAPPPRRRWLPAAAPLVVLAIAAVCALLAGHDVHELFEFARYPGHGA</sequence>
<dbReference type="eggNOG" id="COG0501">
    <property type="taxonomic scope" value="Bacteria"/>
</dbReference>
<dbReference type="Proteomes" id="UP000002484">
    <property type="component" value="Chromosome"/>
</dbReference>
<dbReference type="Pfam" id="PF01435">
    <property type="entry name" value="Peptidase_M48"/>
    <property type="match status" value="1"/>
</dbReference>
<evidence type="ECO:0000256" key="1">
    <source>
        <dbReference type="ARBA" id="ARBA00022670"/>
    </source>
</evidence>
<dbReference type="InterPro" id="IPR001915">
    <property type="entry name" value="Peptidase_M48"/>
</dbReference>
<evidence type="ECO:0000313" key="10">
    <source>
        <dbReference type="Proteomes" id="UP000002484"/>
    </source>
</evidence>
<evidence type="ECO:0000256" key="6">
    <source>
        <dbReference type="RuleBase" id="RU003983"/>
    </source>
</evidence>
<dbReference type="GO" id="GO:0046872">
    <property type="term" value="F:metal ion binding"/>
    <property type="evidence" value="ECO:0007669"/>
    <property type="project" value="UniProtKB-KW"/>
</dbReference>
<dbReference type="STRING" id="298654.FraEuI1c_2043"/>
<dbReference type="GO" id="GO:0004222">
    <property type="term" value="F:metalloendopeptidase activity"/>
    <property type="evidence" value="ECO:0007669"/>
    <property type="project" value="InterPro"/>
</dbReference>
<dbReference type="PANTHER" id="PTHR34978:SF3">
    <property type="entry name" value="SLR0241 PROTEIN"/>
    <property type="match status" value="1"/>
</dbReference>